<dbReference type="KEGG" id="amr:AM1_2420"/>
<dbReference type="STRING" id="329726.AM1_2420"/>
<dbReference type="Proteomes" id="UP000000268">
    <property type="component" value="Chromosome"/>
</dbReference>
<dbReference type="EMBL" id="CP000828">
    <property type="protein sequence ID" value="ABW27428.1"/>
    <property type="molecule type" value="Genomic_DNA"/>
</dbReference>
<name>B0C381_ACAM1</name>
<dbReference type="HOGENOM" id="CLU_174642_0_0_3"/>
<reference evidence="1 2" key="1">
    <citation type="journal article" date="2008" name="Proc. Natl. Acad. Sci. U.S.A.">
        <title>Niche adaptation and genome expansion in the chlorophyll d-producing cyanobacterium Acaryochloris marina.</title>
        <authorList>
            <person name="Swingley W.D."/>
            <person name="Chen M."/>
            <person name="Cheung P.C."/>
            <person name="Conrad A.L."/>
            <person name="Dejesa L.C."/>
            <person name="Hao J."/>
            <person name="Honchak B.M."/>
            <person name="Karbach L.E."/>
            <person name="Kurdoglu A."/>
            <person name="Lahiri S."/>
            <person name="Mastrian S.D."/>
            <person name="Miyashita H."/>
            <person name="Page L."/>
            <person name="Ramakrishna P."/>
            <person name="Satoh S."/>
            <person name="Sattley W.M."/>
            <person name="Shimada Y."/>
            <person name="Taylor H.L."/>
            <person name="Tomo T."/>
            <person name="Tsuchiya T."/>
            <person name="Wang Z.T."/>
            <person name="Raymond J."/>
            <person name="Mimuro M."/>
            <person name="Blankenship R.E."/>
            <person name="Touchman J.W."/>
        </authorList>
    </citation>
    <scope>NUCLEOTIDE SEQUENCE [LARGE SCALE GENOMIC DNA]</scope>
    <source>
        <strain evidence="2">MBIC 11017</strain>
    </source>
</reference>
<keyword evidence="2" id="KW-1185">Reference proteome</keyword>
<sequence length="96" mass="10723">MRVTYVHNPPDPNRHSESVQLPSQAVMLASARATYQAYCQIHVDAQSPTGVAMDRNTGRGQLIFSEQPILLPHECFISVDDIENDESSQPEDIELD</sequence>
<dbReference type="RefSeq" id="WP_012162894.1">
    <property type="nucleotide sequence ID" value="NC_009925.1"/>
</dbReference>
<protein>
    <submittedName>
        <fullName evidence="1">Uncharacterized protein</fullName>
    </submittedName>
</protein>
<accession>B0C381</accession>
<gene>
    <name evidence="1" type="ordered locus">AM1_2420</name>
</gene>
<organism evidence="1 2">
    <name type="scientific">Acaryochloris marina (strain MBIC 11017)</name>
    <dbReference type="NCBI Taxonomy" id="329726"/>
    <lineage>
        <taxon>Bacteria</taxon>
        <taxon>Bacillati</taxon>
        <taxon>Cyanobacteriota</taxon>
        <taxon>Cyanophyceae</taxon>
        <taxon>Acaryochloridales</taxon>
        <taxon>Acaryochloridaceae</taxon>
        <taxon>Acaryochloris</taxon>
    </lineage>
</organism>
<evidence type="ECO:0000313" key="1">
    <source>
        <dbReference type="EMBL" id="ABW27428.1"/>
    </source>
</evidence>
<proteinExistence type="predicted"/>
<evidence type="ECO:0000313" key="2">
    <source>
        <dbReference type="Proteomes" id="UP000000268"/>
    </source>
</evidence>
<dbReference type="AlphaFoldDB" id="B0C381"/>